<comment type="caution">
    <text evidence="2">The sequence shown here is derived from an EMBL/GenBank/DDBJ whole genome shotgun (WGS) entry which is preliminary data.</text>
</comment>
<feature type="domain" description="N-acetyltransferase" evidence="1">
    <location>
        <begin position="216"/>
        <end position="394"/>
    </location>
</feature>
<dbReference type="InterPro" id="IPR016181">
    <property type="entry name" value="Acyl_CoA_acyltransferase"/>
</dbReference>
<dbReference type="InterPro" id="IPR000182">
    <property type="entry name" value="GNAT_dom"/>
</dbReference>
<dbReference type="SUPFAM" id="SSF55729">
    <property type="entry name" value="Acyl-CoA N-acyltransferases (Nat)"/>
    <property type="match status" value="1"/>
</dbReference>
<dbReference type="EMBL" id="JAMPLM010000004">
    <property type="protein sequence ID" value="MEP1058359.1"/>
    <property type="molecule type" value="Genomic_DNA"/>
</dbReference>
<evidence type="ECO:0000313" key="3">
    <source>
        <dbReference type="Proteomes" id="UP001476950"/>
    </source>
</evidence>
<reference evidence="2 3" key="1">
    <citation type="submission" date="2022-04" db="EMBL/GenBank/DDBJ databases">
        <title>Positive selection, recombination, and allopatry shape intraspecific diversity of widespread and dominant cyanobacteria.</title>
        <authorList>
            <person name="Wei J."/>
            <person name="Shu W."/>
            <person name="Hu C."/>
        </authorList>
    </citation>
    <scope>NUCLEOTIDE SEQUENCE [LARGE SCALE GENOMIC DNA]</scope>
    <source>
        <strain evidence="2 3">AS-A4</strain>
    </source>
</reference>
<gene>
    <name evidence="2" type="ORF">NDI38_07895</name>
</gene>
<organism evidence="2 3">
    <name type="scientific">Stenomitos frigidus AS-A4</name>
    <dbReference type="NCBI Taxonomy" id="2933935"/>
    <lineage>
        <taxon>Bacteria</taxon>
        <taxon>Bacillati</taxon>
        <taxon>Cyanobacteriota</taxon>
        <taxon>Cyanophyceae</taxon>
        <taxon>Leptolyngbyales</taxon>
        <taxon>Leptolyngbyaceae</taxon>
        <taxon>Stenomitos</taxon>
    </lineage>
</organism>
<dbReference type="PANTHER" id="PTHR41368">
    <property type="entry name" value="PROTEIN YGHO"/>
    <property type="match status" value="1"/>
</dbReference>
<dbReference type="Gene3D" id="3.40.630.30">
    <property type="match status" value="1"/>
</dbReference>
<evidence type="ECO:0000259" key="1">
    <source>
        <dbReference type="PROSITE" id="PS51186"/>
    </source>
</evidence>
<dbReference type="RefSeq" id="WP_242033773.1">
    <property type="nucleotide sequence ID" value="NZ_JAMPLM010000004.1"/>
</dbReference>
<keyword evidence="3" id="KW-1185">Reference proteome</keyword>
<sequence length="394" mass="44656">MKPSVDSNPTATTGSAIAVQIIPVTTATEQEWFLDVPAVVYANDPNWVPPIRSSIAKQLAPTNPFLQYGRLQQFVAVSRQQGNPSLLGRIVAAVNDRLIDREGQKVGLFGYFECVPDFAVAKALLDAACEWLRDQGMSTVRGPIDLSTHNNCLFLVDGFDSPPMMMMPYNPPHYPQFVEQDGWQKAKDAYAYNFPLDKPLSPEFEKGYRIALKSGVTFRPLRTKGDGFEQDCISLYNLFTKAFSNNWSSTPRTQEEFLEEAKDLQSLVDPDVFPIAEYNGEMIGFWMGLPDYNIALKHINGKLNWLGILKFLWYRRQIDQGRVIAICSLPEFRRKMVPLGLIYLGMQGGIQKGKPYKRAELSWVYEDNYPSRKLIEASGGTIYKTYRIYEKALT</sequence>
<name>A0ABV0KGM8_9CYAN</name>
<evidence type="ECO:0000313" key="2">
    <source>
        <dbReference type="EMBL" id="MEP1058359.1"/>
    </source>
</evidence>
<dbReference type="PANTHER" id="PTHR41368:SF1">
    <property type="entry name" value="PROTEIN YGHO"/>
    <property type="match status" value="1"/>
</dbReference>
<proteinExistence type="predicted"/>
<dbReference type="Proteomes" id="UP001476950">
    <property type="component" value="Unassembled WGS sequence"/>
</dbReference>
<dbReference type="InterPro" id="IPR039968">
    <property type="entry name" value="BcerS-like"/>
</dbReference>
<accession>A0ABV0KGM8</accession>
<dbReference type="PROSITE" id="PS51186">
    <property type="entry name" value="GNAT"/>
    <property type="match status" value="1"/>
</dbReference>
<protein>
    <recommendedName>
        <fullName evidence="1">N-acetyltransferase domain-containing protein</fullName>
    </recommendedName>
</protein>